<accession>A0ABR0W505</accession>
<dbReference type="SMART" id="SM00535">
    <property type="entry name" value="RIBOc"/>
    <property type="match status" value="1"/>
</dbReference>
<feature type="compositionally biased region" description="Basic and acidic residues" evidence="2">
    <location>
        <begin position="21"/>
        <end position="31"/>
    </location>
</feature>
<keyword evidence="1" id="KW-0378">Hydrolase</keyword>
<reference evidence="4 5" key="1">
    <citation type="journal article" date="2021" name="Comput. Struct. Biotechnol. J.">
        <title>De novo genome assembly of the potent medicinal plant Rehmannia glutinosa using nanopore technology.</title>
        <authorList>
            <person name="Ma L."/>
            <person name="Dong C."/>
            <person name="Song C."/>
            <person name="Wang X."/>
            <person name="Zheng X."/>
            <person name="Niu Y."/>
            <person name="Chen S."/>
            <person name="Feng W."/>
        </authorList>
    </citation>
    <scope>NUCLEOTIDE SEQUENCE [LARGE SCALE GENOMIC DNA]</scope>
    <source>
        <strain evidence="4">DH-2019</strain>
    </source>
</reference>
<feature type="compositionally biased region" description="Basic and acidic residues" evidence="2">
    <location>
        <begin position="40"/>
        <end position="51"/>
    </location>
</feature>
<dbReference type="InterPro" id="IPR000999">
    <property type="entry name" value="RNase_III_dom"/>
</dbReference>
<protein>
    <recommendedName>
        <fullName evidence="3">RNase III domain-containing protein</fullName>
    </recommendedName>
</protein>
<evidence type="ECO:0000259" key="3">
    <source>
        <dbReference type="PROSITE" id="PS50142"/>
    </source>
</evidence>
<feature type="region of interest" description="Disordered" evidence="2">
    <location>
        <begin position="16"/>
        <end position="51"/>
    </location>
</feature>
<dbReference type="Pfam" id="PF00636">
    <property type="entry name" value="Ribonuclease_3"/>
    <property type="match status" value="1"/>
</dbReference>
<proteinExistence type="predicted"/>
<evidence type="ECO:0000313" key="5">
    <source>
        <dbReference type="Proteomes" id="UP001318860"/>
    </source>
</evidence>
<evidence type="ECO:0000256" key="1">
    <source>
        <dbReference type="ARBA" id="ARBA00022801"/>
    </source>
</evidence>
<keyword evidence="5" id="KW-1185">Reference proteome</keyword>
<dbReference type="InterPro" id="IPR036389">
    <property type="entry name" value="RNase_III_sf"/>
</dbReference>
<dbReference type="SUPFAM" id="SSF69065">
    <property type="entry name" value="RNase III domain-like"/>
    <property type="match status" value="1"/>
</dbReference>
<dbReference type="PANTHER" id="PTHR14950">
    <property type="entry name" value="DICER-RELATED"/>
    <property type="match status" value="1"/>
</dbReference>
<comment type="caution">
    <text evidence="4">The sequence shown here is derived from an EMBL/GenBank/DDBJ whole genome shotgun (WGS) entry which is preliminary data.</text>
</comment>
<evidence type="ECO:0000256" key="2">
    <source>
        <dbReference type="SAM" id="MobiDB-lite"/>
    </source>
</evidence>
<dbReference type="Proteomes" id="UP001318860">
    <property type="component" value="Unassembled WGS sequence"/>
</dbReference>
<sequence>MKEEMEMFLPLQDLLLEEENKEQGQEEKHYPLQELIPNDQENKENEHDENSNRVKAIEEIIGYEFHDPILLQQVFTHHSYDKGLSSSFERLAYVGDSVLNFLITKEHYFSYPDKDPGKLTRLRAVNVDTEKLARVALKYQLHKFLRHKIISLSEQIKEFTNAIVEYPLHSSGLIDAPKVLADIVESLVGAIFTDSNSMDTTWKIVKNLLEPMIIPDALPTHPITQLRELCQRKKFSVKIRDFWKETGEIEIVVDEYFVGRAKYSAKRSVARNRAALDAYYQIVEMYGLKKLVPEKLIT</sequence>
<dbReference type="CDD" id="cd00593">
    <property type="entry name" value="RIBOc"/>
    <property type="match status" value="1"/>
</dbReference>
<name>A0ABR0W505_REHGL</name>
<dbReference type="Gene3D" id="1.10.1520.10">
    <property type="entry name" value="Ribonuclease III domain"/>
    <property type="match status" value="1"/>
</dbReference>
<dbReference type="PANTHER" id="PTHR14950:SF54">
    <property type="entry name" value="RNASE II-LIKE 1"/>
    <property type="match status" value="1"/>
</dbReference>
<evidence type="ECO:0000313" key="4">
    <source>
        <dbReference type="EMBL" id="KAK6141195.1"/>
    </source>
</evidence>
<gene>
    <name evidence="4" type="ORF">DH2020_025078</name>
</gene>
<dbReference type="EMBL" id="JABTTQ020000169">
    <property type="protein sequence ID" value="KAK6141195.1"/>
    <property type="molecule type" value="Genomic_DNA"/>
</dbReference>
<feature type="domain" description="RNase III" evidence="3">
    <location>
        <begin position="54"/>
        <end position="196"/>
    </location>
</feature>
<dbReference type="PROSITE" id="PS50142">
    <property type="entry name" value="RNASE_3_2"/>
    <property type="match status" value="1"/>
</dbReference>
<organism evidence="4 5">
    <name type="scientific">Rehmannia glutinosa</name>
    <name type="common">Chinese foxglove</name>
    <dbReference type="NCBI Taxonomy" id="99300"/>
    <lineage>
        <taxon>Eukaryota</taxon>
        <taxon>Viridiplantae</taxon>
        <taxon>Streptophyta</taxon>
        <taxon>Embryophyta</taxon>
        <taxon>Tracheophyta</taxon>
        <taxon>Spermatophyta</taxon>
        <taxon>Magnoliopsida</taxon>
        <taxon>eudicotyledons</taxon>
        <taxon>Gunneridae</taxon>
        <taxon>Pentapetalae</taxon>
        <taxon>asterids</taxon>
        <taxon>lamiids</taxon>
        <taxon>Lamiales</taxon>
        <taxon>Orobanchaceae</taxon>
        <taxon>Rehmannieae</taxon>
        <taxon>Rehmannia</taxon>
    </lineage>
</organism>